<accession>A0ACB7FUH1</accession>
<evidence type="ECO:0000313" key="1">
    <source>
        <dbReference type="EMBL" id="KAG8611675.1"/>
    </source>
</evidence>
<evidence type="ECO:0000313" key="2">
    <source>
        <dbReference type="Proteomes" id="UP000091857"/>
    </source>
</evidence>
<dbReference type="Proteomes" id="UP000091857">
    <property type="component" value="Unassembled WGS sequence"/>
</dbReference>
<reference evidence="2" key="1">
    <citation type="journal article" date="2016" name="Nat. Biotechnol.">
        <title>Sequencing wild and cultivated cassava and related species reveals extensive interspecific hybridization and genetic diversity.</title>
        <authorList>
            <person name="Bredeson J.V."/>
            <person name="Lyons J.B."/>
            <person name="Prochnik S.E."/>
            <person name="Wu G.A."/>
            <person name="Ha C.M."/>
            <person name="Edsinger-Gonzales E."/>
            <person name="Grimwood J."/>
            <person name="Schmutz J."/>
            <person name="Rabbi I.Y."/>
            <person name="Egesi C."/>
            <person name="Nauluvula P."/>
            <person name="Lebot V."/>
            <person name="Ndunguru J."/>
            <person name="Mkamilo G."/>
            <person name="Bart R.S."/>
            <person name="Setter T.L."/>
            <person name="Gleadow R.M."/>
            <person name="Kulakow P."/>
            <person name="Ferguson M.E."/>
            <person name="Rounsley S."/>
            <person name="Rokhsar D.S."/>
        </authorList>
    </citation>
    <scope>NUCLEOTIDE SEQUENCE [LARGE SCALE GENOMIC DNA]</scope>
    <source>
        <strain evidence="2">cv. AM560-2</strain>
    </source>
</reference>
<keyword evidence="2" id="KW-1185">Reference proteome</keyword>
<sequence length="165" mass="17861">MSGYEIVSAGRLFAGASNCWLSIPFSRGPRADRASVHRMGSCVAYPQKRNSKVLMSIFSLCAPFGARSGPRSCIRVPSMPLLAAVAHGLSLCSRMRNVMREDGVFSFHKPNYPIGNRTTGAPVSNPRHAGASVRATTSRRNATWLILPVVICLSQRLSHACVSMN</sequence>
<proteinExistence type="predicted"/>
<gene>
    <name evidence="1" type="ORF">MANES_S006540v8</name>
</gene>
<comment type="caution">
    <text evidence="1">The sequence shown here is derived from an EMBL/GenBank/DDBJ whole genome shotgun (WGS) entry which is preliminary data.</text>
</comment>
<dbReference type="EMBL" id="MU251223">
    <property type="protein sequence ID" value="KAG8611675.1"/>
    <property type="molecule type" value="Genomic_DNA"/>
</dbReference>
<name>A0ACB7FUH1_MANES</name>
<organism evidence="1 2">
    <name type="scientific">Manihot esculenta</name>
    <name type="common">Cassava</name>
    <name type="synonym">Jatropha manihot</name>
    <dbReference type="NCBI Taxonomy" id="3983"/>
    <lineage>
        <taxon>Eukaryota</taxon>
        <taxon>Viridiplantae</taxon>
        <taxon>Streptophyta</taxon>
        <taxon>Embryophyta</taxon>
        <taxon>Tracheophyta</taxon>
        <taxon>Spermatophyta</taxon>
        <taxon>Magnoliopsida</taxon>
        <taxon>eudicotyledons</taxon>
        <taxon>Gunneridae</taxon>
        <taxon>Pentapetalae</taxon>
        <taxon>rosids</taxon>
        <taxon>fabids</taxon>
        <taxon>Malpighiales</taxon>
        <taxon>Euphorbiaceae</taxon>
        <taxon>Crotonoideae</taxon>
        <taxon>Manihoteae</taxon>
        <taxon>Manihot</taxon>
    </lineage>
</organism>
<protein>
    <submittedName>
        <fullName evidence="1">Uncharacterized protein</fullName>
    </submittedName>
</protein>